<dbReference type="Proteomes" id="UP000316495">
    <property type="component" value="Unassembled WGS sequence"/>
</dbReference>
<evidence type="ECO:0000313" key="3">
    <source>
        <dbReference type="Proteomes" id="UP000316495"/>
    </source>
</evidence>
<gene>
    <name evidence="2" type="ORF">Athens101428_692</name>
</gene>
<proteinExistence type="predicted"/>
<feature type="region of interest" description="Disordered" evidence="1">
    <location>
        <begin position="270"/>
        <end position="300"/>
    </location>
</feature>
<accession>A0A554LKD3</accession>
<name>A0A554LKD3_9BACT</name>
<protein>
    <submittedName>
        <fullName evidence="2">Uncharacterized protein</fullName>
    </submittedName>
</protein>
<dbReference type="AlphaFoldDB" id="A0A554LKD3"/>
<dbReference type="EMBL" id="VMGN01000047">
    <property type="protein sequence ID" value="TSC93320.1"/>
    <property type="molecule type" value="Genomic_DNA"/>
</dbReference>
<comment type="caution">
    <text evidence="2">The sequence shown here is derived from an EMBL/GenBank/DDBJ whole genome shotgun (WGS) entry which is preliminary data.</text>
</comment>
<feature type="non-terminal residue" evidence="2">
    <location>
        <position position="1"/>
    </location>
</feature>
<sequence>PAIFALVCFYMAMKSPFSIGGAAVTSWGNWGKKAWGKTGGQVTGAAKDSVTRRYNRAKMTAGNYVMNTKVGKSYERYTASQRFKDQLPVDVRTKAKENAERDVYQAAYYNHITKKKILPDAAYSRVVARNRKNIVDDQITYRNAEADALLDQLMEKGAIGDGGRLKSEIELAELSGENYVGVKAILKELREQTQKNATRDNAIPIWKRLTRGPEGIDDRNNVRRARYATAKDIARDLLPPPPPDPNVPVDQQPKTDFRYLSAEQLNAMERENPEAFRYPPGRRNRRRNNNVDDDTTDGDFCHAAGSCCPK</sequence>
<evidence type="ECO:0000256" key="1">
    <source>
        <dbReference type="SAM" id="MobiDB-lite"/>
    </source>
</evidence>
<organism evidence="2 3">
    <name type="scientific">Candidatus Berkelbacteria bacterium Athens1014_28</name>
    <dbReference type="NCBI Taxonomy" id="2017145"/>
    <lineage>
        <taxon>Bacteria</taxon>
        <taxon>Candidatus Berkelbacteria</taxon>
    </lineage>
</organism>
<reference evidence="2 3" key="1">
    <citation type="submission" date="2017-07" db="EMBL/GenBank/DDBJ databases">
        <title>Mechanisms for carbon and nitrogen cycling indicate functional differentiation within the Candidate Phyla Radiation.</title>
        <authorList>
            <person name="Danczak R.E."/>
            <person name="Johnston M.D."/>
            <person name="Kenah C."/>
            <person name="Slattery M."/>
            <person name="Wrighton K.C."/>
            <person name="Wilkins M.J."/>
        </authorList>
    </citation>
    <scope>NUCLEOTIDE SEQUENCE [LARGE SCALE GENOMIC DNA]</scope>
    <source>
        <strain evidence="2">Athens1014_28</strain>
    </source>
</reference>
<evidence type="ECO:0000313" key="2">
    <source>
        <dbReference type="EMBL" id="TSC93320.1"/>
    </source>
</evidence>